<dbReference type="Proteomes" id="UP001149411">
    <property type="component" value="Unassembled WGS sequence"/>
</dbReference>
<evidence type="ECO:0000256" key="2">
    <source>
        <dbReference type="ARBA" id="ARBA00023002"/>
    </source>
</evidence>
<evidence type="ECO:0000313" key="6">
    <source>
        <dbReference type="Proteomes" id="UP001149411"/>
    </source>
</evidence>
<reference evidence="5" key="1">
    <citation type="submission" date="2022-09" db="EMBL/GenBank/DDBJ databases">
        <title>Haloadaptaus new haloarchaeum isolated from saline soil.</title>
        <authorList>
            <person name="Duran-Viseras A."/>
            <person name="Sanchez-Porro C."/>
            <person name="Ventosa A."/>
        </authorList>
    </citation>
    <scope>NUCLEOTIDE SEQUENCE</scope>
    <source>
        <strain evidence="5">F3-133</strain>
    </source>
</reference>
<dbReference type="AlphaFoldDB" id="A0A9Q4C3T3"/>
<evidence type="ECO:0000256" key="3">
    <source>
        <dbReference type="RuleBase" id="RU000363"/>
    </source>
</evidence>
<evidence type="ECO:0000313" key="5">
    <source>
        <dbReference type="EMBL" id="MCX2818455.1"/>
    </source>
</evidence>
<keyword evidence="2" id="KW-0560">Oxidoreductase</keyword>
<dbReference type="PANTHER" id="PTHR44169">
    <property type="entry name" value="NADPH-DEPENDENT 1-ACYLDIHYDROXYACETONE PHOSPHATE REDUCTASE"/>
    <property type="match status" value="1"/>
</dbReference>
<evidence type="ECO:0000256" key="1">
    <source>
        <dbReference type="ARBA" id="ARBA00006484"/>
    </source>
</evidence>
<accession>A0A9Q4C3T3</accession>
<keyword evidence="6" id="KW-1185">Reference proteome</keyword>
<comment type="similarity">
    <text evidence="1 3">Belongs to the short-chain dehydrogenases/reductases (SDR) family.</text>
</comment>
<proteinExistence type="inferred from homology"/>
<dbReference type="InterPro" id="IPR002347">
    <property type="entry name" value="SDR_fam"/>
</dbReference>
<sequence>MTRTVLVTGASRGIGEVTARRFGSNGWTVYGTARDAGRVDAGDVALSVDVTDEKQVDEAVETVVEDEGGIDCVVNNAGNSLLGPVEETTVKDARAQFDVNVHGPHRVVRAVLPHMRDARRGSIINVSSVAGRVASSGMGTYAASKHALEALSDALRVEVAPFGVDVVLIEPGPVDTGFADDSVADADYDGSYAEVHDGIRSFVERGIHGPLAASPQDVAEKIVDTAEDDDPKPRYTVGRGSRLLAATEGVPSTVRDAFQDLFFRLP</sequence>
<dbReference type="SUPFAM" id="SSF51735">
    <property type="entry name" value="NAD(P)-binding Rossmann-fold domains"/>
    <property type="match status" value="1"/>
</dbReference>
<dbReference type="PROSITE" id="PS00061">
    <property type="entry name" value="ADH_SHORT"/>
    <property type="match status" value="1"/>
</dbReference>
<evidence type="ECO:0000259" key="4">
    <source>
        <dbReference type="SMART" id="SM00822"/>
    </source>
</evidence>
<dbReference type="Pfam" id="PF00106">
    <property type="entry name" value="adh_short"/>
    <property type="match status" value="1"/>
</dbReference>
<dbReference type="RefSeq" id="WP_266086299.1">
    <property type="nucleotide sequence ID" value="NZ_RKLV01000003.1"/>
</dbReference>
<dbReference type="EMBL" id="RKLV01000003">
    <property type="protein sequence ID" value="MCX2818455.1"/>
    <property type="molecule type" value="Genomic_DNA"/>
</dbReference>
<dbReference type="InterPro" id="IPR036291">
    <property type="entry name" value="NAD(P)-bd_dom_sf"/>
</dbReference>
<dbReference type="CDD" id="cd05374">
    <property type="entry name" value="17beta-HSD-like_SDR_c"/>
    <property type="match status" value="1"/>
</dbReference>
<dbReference type="PRINTS" id="PR00081">
    <property type="entry name" value="GDHRDH"/>
</dbReference>
<name>A0A9Q4C3T3_9EURY</name>
<comment type="caution">
    <text evidence="5">The sequence shown here is derived from an EMBL/GenBank/DDBJ whole genome shotgun (WGS) entry which is preliminary data.</text>
</comment>
<dbReference type="InterPro" id="IPR020904">
    <property type="entry name" value="Sc_DH/Rdtase_CS"/>
</dbReference>
<gene>
    <name evidence="5" type="ORF">EGH25_03690</name>
</gene>
<dbReference type="SMART" id="SM00822">
    <property type="entry name" value="PKS_KR"/>
    <property type="match status" value="1"/>
</dbReference>
<dbReference type="GO" id="GO:0016491">
    <property type="term" value="F:oxidoreductase activity"/>
    <property type="evidence" value="ECO:0007669"/>
    <property type="project" value="UniProtKB-KW"/>
</dbReference>
<dbReference type="InterPro" id="IPR057326">
    <property type="entry name" value="KR_dom"/>
</dbReference>
<dbReference type="PANTHER" id="PTHR44169:SF6">
    <property type="entry name" value="NADPH-DEPENDENT 1-ACYLDIHYDROXYACETONE PHOSPHATE REDUCTASE"/>
    <property type="match status" value="1"/>
</dbReference>
<protein>
    <submittedName>
        <fullName evidence="5">SDR family oxidoreductase</fullName>
    </submittedName>
</protein>
<organism evidence="5 6">
    <name type="scientific">Halorutilus salinus</name>
    <dbReference type="NCBI Taxonomy" id="2487751"/>
    <lineage>
        <taxon>Archaea</taxon>
        <taxon>Methanobacteriati</taxon>
        <taxon>Methanobacteriota</taxon>
        <taxon>Stenosarchaea group</taxon>
        <taxon>Halobacteria</taxon>
        <taxon>Halorutilales</taxon>
        <taxon>Halorutilaceae</taxon>
        <taxon>Halorutilus</taxon>
    </lineage>
</organism>
<feature type="domain" description="Ketoreductase" evidence="4">
    <location>
        <begin position="3"/>
        <end position="172"/>
    </location>
</feature>
<dbReference type="Gene3D" id="3.40.50.720">
    <property type="entry name" value="NAD(P)-binding Rossmann-like Domain"/>
    <property type="match status" value="1"/>
</dbReference>
<dbReference type="PRINTS" id="PR00080">
    <property type="entry name" value="SDRFAMILY"/>
</dbReference>